<evidence type="ECO:0000313" key="3">
    <source>
        <dbReference type="Proteomes" id="UP000005933"/>
    </source>
</evidence>
<gene>
    <name evidence="2" type="ORF">RRSL_04450</name>
</gene>
<dbReference type="SUPFAM" id="SSF56436">
    <property type="entry name" value="C-type lectin-like"/>
    <property type="match status" value="1"/>
</dbReference>
<dbReference type="EMBL" id="AAKL01000002">
    <property type="protein sequence ID" value="EAP74595.1"/>
    <property type="molecule type" value="Genomic_DNA"/>
</dbReference>
<dbReference type="Proteomes" id="UP000005933">
    <property type="component" value="Unassembled WGS sequence"/>
</dbReference>
<proteinExistence type="predicted"/>
<sequence length="432" mass="48944">MAEFFMLPDPTFIGSLSDWTDGRRLPRQGIAHSLVDARNRTLALLAAFGDTQRGWQVERVPHHAPPLWTLGQLAWFAEFWCLREPRRVGEDPVEDGGGTEWDLPRWQATQPAALDGADSFFDMDRMPPDACWELALPGIATIKRYAHDVLDRVLRKLATLGTDDDAALEPFRWAVFHEDLRAEHLHGLLQVLGLRPAGQPPLAAVAVPAVQTLSLPGGRFQMGWPDADGFAFDNECPPHPTYVPAFEIDAQPVTNGQYLEFVEDGGYDHPQWWSASGMEWLMMQERSAPLGWRRDPATRTWQAVRYGEARTLNRDEPVRHVSLYEAQAWCRWAGRRLPTEDEWEMAAVLGRAGFHWGQVWEWTSSPFEPYPDFVPGAPHGRVATLSAPHFMTMQTVRGAAAHTPQRTRHPRFRGFLLPERDDVFVGFRTCAL</sequence>
<accession>A0AB33VIG3</accession>
<dbReference type="InterPro" id="IPR005532">
    <property type="entry name" value="SUMF_dom"/>
</dbReference>
<dbReference type="PANTHER" id="PTHR23150:SF36">
    <property type="entry name" value="HERCYNINE OXYGENASE"/>
    <property type="match status" value="1"/>
</dbReference>
<organism evidence="2 3">
    <name type="scientific">Ralstonia solanacearum (strain UW551)</name>
    <dbReference type="NCBI Taxonomy" id="342110"/>
    <lineage>
        <taxon>Bacteria</taxon>
        <taxon>Pseudomonadati</taxon>
        <taxon>Pseudomonadota</taxon>
        <taxon>Betaproteobacteria</taxon>
        <taxon>Burkholderiales</taxon>
        <taxon>Burkholderiaceae</taxon>
        <taxon>Ralstonia</taxon>
        <taxon>Ralstonia solanacearum species complex</taxon>
    </lineage>
</organism>
<comment type="caution">
    <text evidence="2">The sequence shown here is derived from an EMBL/GenBank/DDBJ whole genome shotgun (WGS) entry which is preliminary data.</text>
</comment>
<name>A0AB33VIG3_RALSU</name>
<dbReference type="InterPro" id="IPR051043">
    <property type="entry name" value="Sulfatase_Mod_Factor_Kinase"/>
</dbReference>
<dbReference type="InterPro" id="IPR042095">
    <property type="entry name" value="SUMF_sf"/>
</dbReference>
<evidence type="ECO:0000313" key="2">
    <source>
        <dbReference type="EMBL" id="EAP74595.1"/>
    </source>
</evidence>
<dbReference type="Gene3D" id="3.90.1580.10">
    <property type="entry name" value="paralog of FGE (formylglycine-generating enzyme)"/>
    <property type="match status" value="1"/>
</dbReference>
<dbReference type="Pfam" id="PF03781">
    <property type="entry name" value="FGE-sulfatase"/>
    <property type="match status" value="1"/>
</dbReference>
<evidence type="ECO:0000259" key="1">
    <source>
        <dbReference type="Pfam" id="PF03781"/>
    </source>
</evidence>
<dbReference type="RefSeq" id="WP_004376676.1">
    <property type="nucleotide sequence ID" value="NZ_AAKL01000002.1"/>
</dbReference>
<dbReference type="AlphaFoldDB" id="A0AB33VIG3"/>
<protein>
    <submittedName>
        <fullName evidence="2">Hypothetical cytosolic protein</fullName>
    </submittedName>
</protein>
<dbReference type="InterPro" id="IPR016187">
    <property type="entry name" value="CTDL_fold"/>
</dbReference>
<feature type="domain" description="Sulfatase-modifying factor enzyme-like" evidence="1">
    <location>
        <begin position="210"/>
        <end position="352"/>
    </location>
</feature>
<dbReference type="PANTHER" id="PTHR23150">
    <property type="entry name" value="SULFATASE MODIFYING FACTOR 1, 2"/>
    <property type="match status" value="1"/>
</dbReference>
<reference evidence="2 3" key="1">
    <citation type="journal article" date="2006" name="Mol. Plant Microbe Interact.">
        <title>Identification of open reading frames unique to a select agent: Ralstonia solanacearum race 3 biovar 2.</title>
        <authorList>
            <person name="Gabriel D.W."/>
            <person name="Allen C."/>
            <person name="Schell M."/>
            <person name="Denny T.P."/>
            <person name="Greenberg J.T."/>
            <person name="Duan Y.P."/>
            <person name="Flores-Cruz Z."/>
            <person name="Huang Q."/>
            <person name="Clifford J.M."/>
            <person name="Presting G."/>
            <person name="Gonzalez E.T."/>
            <person name="Reddy J."/>
            <person name="Elphinstone J."/>
            <person name="Swanson J."/>
            <person name="Yao J."/>
            <person name="Mulholland V."/>
            <person name="Liu L."/>
            <person name="Farmerie W."/>
            <person name="Patnaikuni M."/>
            <person name="Balogh B."/>
            <person name="Norman D."/>
            <person name="Alvarez A."/>
            <person name="Castillo J.A."/>
            <person name="Jones J."/>
            <person name="Saddler G."/>
            <person name="Walunas T."/>
            <person name="Zhukov A."/>
            <person name="Mikhailova N."/>
        </authorList>
    </citation>
    <scope>NUCLEOTIDE SEQUENCE [LARGE SCALE GENOMIC DNA]</scope>
    <source>
        <strain evidence="2 3">UW551</strain>
    </source>
</reference>